<reference evidence="2" key="1">
    <citation type="submission" date="2021-01" db="UniProtKB">
        <authorList>
            <consortium name="EnsemblPlants"/>
        </authorList>
    </citation>
    <scope>IDENTIFICATION</scope>
</reference>
<keyword evidence="3" id="KW-1185">Reference proteome</keyword>
<dbReference type="PANTHER" id="PTHR31284">
    <property type="entry name" value="ACID PHOSPHATASE-LIKE PROTEIN"/>
    <property type="match status" value="1"/>
</dbReference>
<dbReference type="Gene3D" id="3.40.50.1000">
    <property type="entry name" value="HAD superfamily/HAD-like"/>
    <property type="match status" value="1"/>
</dbReference>
<evidence type="ECO:0000313" key="2">
    <source>
        <dbReference type="EnsemblPlants" id="Kaladp0008s0640.1.v1.1.CDS.1"/>
    </source>
</evidence>
<dbReference type="Proteomes" id="UP000594263">
    <property type="component" value="Unplaced"/>
</dbReference>
<feature type="signal peptide" evidence="1">
    <location>
        <begin position="1"/>
        <end position="19"/>
    </location>
</feature>
<dbReference type="Gramene" id="Kaladp0008s0640.1.v1.1">
    <property type="protein sequence ID" value="Kaladp0008s0640.1.v1.1.CDS.1"/>
    <property type="gene ID" value="Kaladp0008s0640.v1.1"/>
</dbReference>
<dbReference type="InterPro" id="IPR005519">
    <property type="entry name" value="Acid_phosphat_B-like"/>
</dbReference>
<dbReference type="InterPro" id="IPR023214">
    <property type="entry name" value="HAD_sf"/>
</dbReference>
<protein>
    <recommendedName>
        <fullName evidence="4">Acid phosphatase</fullName>
    </recommendedName>
</protein>
<proteinExistence type="predicted"/>
<accession>A0A7N0RD43</accession>
<dbReference type="Pfam" id="PF03767">
    <property type="entry name" value="Acid_phosphat_B"/>
    <property type="match status" value="1"/>
</dbReference>
<organism evidence="2 3">
    <name type="scientific">Kalanchoe fedtschenkoi</name>
    <name type="common">Lavender scallops</name>
    <name type="synonym">South American air plant</name>
    <dbReference type="NCBI Taxonomy" id="63787"/>
    <lineage>
        <taxon>Eukaryota</taxon>
        <taxon>Viridiplantae</taxon>
        <taxon>Streptophyta</taxon>
        <taxon>Embryophyta</taxon>
        <taxon>Tracheophyta</taxon>
        <taxon>Spermatophyta</taxon>
        <taxon>Magnoliopsida</taxon>
        <taxon>eudicotyledons</taxon>
        <taxon>Gunneridae</taxon>
        <taxon>Pentapetalae</taxon>
        <taxon>Saxifragales</taxon>
        <taxon>Crassulaceae</taxon>
        <taxon>Kalanchoe</taxon>
    </lineage>
</organism>
<feature type="chain" id="PRO_5029474780" description="Acid phosphatase" evidence="1">
    <location>
        <begin position="20"/>
        <end position="78"/>
    </location>
</feature>
<keyword evidence="1" id="KW-0732">Signal</keyword>
<dbReference type="OMA" id="FRFTCLV"/>
<sequence length="78" mass="8746">MLSFRFTCLVAYVLTGTFSRGSDDHGKSATAYKSEKRSQITDEGYRIIGNSGDQWSDLLGTPMSVRSFKLPNPMYFIP</sequence>
<dbReference type="EnsemblPlants" id="Kaladp0008s0640.1.v1.1">
    <property type="protein sequence ID" value="Kaladp0008s0640.1.v1.1.CDS.1"/>
    <property type="gene ID" value="Kaladp0008s0640.v1.1"/>
</dbReference>
<evidence type="ECO:0008006" key="4">
    <source>
        <dbReference type="Google" id="ProtNLM"/>
    </source>
</evidence>
<name>A0A7N0RD43_KALFE</name>
<dbReference type="PANTHER" id="PTHR31284:SF7">
    <property type="entry name" value="ACID PHOSPHATASE-LIKE PROTEIN"/>
    <property type="match status" value="1"/>
</dbReference>
<dbReference type="AlphaFoldDB" id="A0A7N0RD43"/>
<evidence type="ECO:0000313" key="3">
    <source>
        <dbReference type="Proteomes" id="UP000594263"/>
    </source>
</evidence>
<evidence type="ECO:0000256" key="1">
    <source>
        <dbReference type="SAM" id="SignalP"/>
    </source>
</evidence>